<evidence type="ECO:0000256" key="1">
    <source>
        <dbReference type="SAM" id="MobiDB-lite"/>
    </source>
</evidence>
<dbReference type="Pfam" id="PF05133">
    <property type="entry name" value="SPP1_portal"/>
    <property type="match status" value="1"/>
</dbReference>
<dbReference type="NCBIfam" id="TIGR01538">
    <property type="entry name" value="portal_SPP1"/>
    <property type="match status" value="1"/>
</dbReference>
<keyword evidence="3" id="KW-1185">Reference proteome</keyword>
<dbReference type="EMBL" id="JBCLSH010000008">
    <property type="protein sequence ID" value="MEY8443348.1"/>
    <property type="molecule type" value="Genomic_DNA"/>
</dbReference>
<feature type="region of interest" description="Disordered" evidence="1">
    <location>
        <begin position="455"/>
        <end position="483"/>
    </location>
</feature>
<gene>
    <name evidence="2" type="ORF">AALA52_03705</name>
</gene>
<evidence type="ECO:0000313" key="2">
    <source>
        <dbReference type="EMBL" id="MEY8443348.1"/>
    </source>
</evidence>
<dbReference type="InterPro" id="IPR021145">
    <property type="entry name" value="Portal_protein_SPP1_Gp6-like"/>
</dbReference>
<organism evidence="2 3">
    <name type="scientific">Lactococcus ileimucosae</name>
    <dbReference type="NCBI Taxonomy" id="2941329"/>
    <lineage>
        <taxon>Bacteria</taxon>
        <taxon>Bacillati</taxon>
        <taxon>Bacillota</taxon>
        <taxon>Bacilli</taxon>
        <taxon>Lactobacillales</taxon>
        <taxon>Streptococcaceae</taxon>
        <taxon>Lactococcus</taxon>
    </lineage>
</organism>
<evidence type="ECO:0000313" key="3">
    <source>
        <dbReference type="Proteomes" id="UP001565283"/>
    </source>
</evidence>
<proteinExistence type="predicted"/>
<reference evidence="2 3" key="1">
    <citation type="submission" date="2024-03" db="EMBL/GenBank/DDBJ databases">
        <title>Mouse gut bacterial collection (mGBC) of GemPharmatech.</title>
        <authorList>
            <person name="He Y."/>
            <person name="Dong L."/>
            <person name="Wu D."/>
            <person name="Gao X."/>
            <person name="Lin Z."/>
        </authorList>
    </citation>
    <scope>NUCLEOTIDE SEQUENCE [LARGE SCALE GENOMIC DNA]</scope>
    <source>
        <strain evidence="2 3">61-15</strain>
    </source>
</reference>
<accession>A0ABV4D3M9</accession>
<dbReference type="InterPro" id="IPR006428">
    <property type="entry name" value="Portal_SPP1-type"/>
</dbReference>
<name>A0ABV4D3M9_9LACT</name>
<feature type="compositionally biased region" description="Basic and acidic residues" evidence="1">
    <location>
        <begin position="470"/>
        <end position="483"/>
    </location>
</feature>
<protein>
    <submittedName>
        <fullName evidence="2">Phage portal protein</fullName>
    </submittedName>
</protein>
<dbReference type="RefSeq" id="WP_369948057.1">
    <property type="nucleotide sequence ID" value="NZ_JBCLSH010000008.1"/>
</dbReference>
<comment type="caution">
    <text evidence="2">The sequence shown here is derived from an EMBL/GenBank/DDBJ whole genome shotgun (WGS) entry which is preliminary data.</text>
</comment>
<dbReference type="Proteomes" id="UP001565283">
    <property type="component" value="Unassembled WGS sequence"/>
</dbReference>
<sequence>MSKSGRYDESANYQFRYSSLEELLDNPNDLVAFINEHKNKQRKRLNVLDDYYKAKNTRMSNYSRKNEYEKENIKIFHNFGKVITQFKVGYTTSNPLRLKHVDSDILNLLNEFDKNSDMVRHNSELMLDISKYGRAYELVQDDRVTLLNVFECFVIYDYAVDKEPIAGVRYITYPRQGNRLEETRVTLYTDENIVEYILSGGELIKACSTRHFFDGVPLIEYQNNRSRSGDYEDLLSLIDAYDIAEANTANHLNDLVNAVLVIKGDIRKLKDTDEYKKMYGNKVIFAQNGLDADGKPTEVDAKYIYRTLDVQAIESYKTRLRKDIFSLSNIPDLTDENFSGNTSGESMKYKLFGFQQATASTMSNFKKAAKERYQLFLNAYATRTALENFVKTYQFEFNESTKDLSSLEIVFKPNIPYSVVDEMNMLINSGTPVSTQTKYSLVSFIDDPQAEIERVEEEQQSNEGTTIEAYFDRSGDVVHEEEK</sequence>